<name>A0A1V9XHI3_9ACAR</name>
<organism evidence="3 4">
    <name type="scientific">Tropilaelaps mercedesae</name>
    <dbReference type="NCBI Taxonomy" id="418985"/>
    <lineage>
        <taxon>Eukaryota</taxon>
        <taxon>Metazoa</taxon>
        <taxon>Ecdysozoa</taxon>
        <taxon>Arthropoda</taxon>
        <taxon>Chelicerata</taxon>
        <taxon>Arachnida</taxon>
        <taxon>Acari</taxon>
        <taxon>Parasitiformes</taxon>
        <taxon>Mesostigmata</taxon>
        <taxon>Gamasina</taxon>
        <taxon>Dermanyssoidea</taxon>
        <taxon>Laelapidae</taxon>
        <taxon>Tropilaelaps</taxon>
    </lineage>
</organism>
<keyword evidence="2" id="KW-0175">Coiled coil</keyword>
<comment type="similarity">
    <text evidence="1">Belongs to the prefoldin subunit alpha family.</text>
</comment>
<dbReference type="InterPro" id="IPR004127">
    <property type="entry name" value="Prefoldin_subunit_alpha"/>
</dbReference>
<evidence type="ECO:0000256" key="2">
    <source>
        <dbReference type="SAM" id="Coils"/>
    </source>
</evidence>
<dbReference type="NCBIfam" id="TIGR00293">
    <property type="entry name" value="prefoldin subunit alpha"/>
    <property type="match status" value="1"/>
</dbReference>
<dbReference type="GO" id="GO:1990113">
    <property type="term" value="P:RNA polymerase I assembly"/>
    <property type="evidence" value="ECO:0007669"/>
    <property type="project" value="TreeGrafter"/>
</dbReference>
<dbReference type="InParanoid" id="A0A1V9XHI3"/>
<dbReference type="Gene3D" id="1.10.287.370">
    <property type="match status" value="1"/>
</dbReference>
<evidence type="ECO:0000256" key="1">
    <source>
        <dbReference type="ARBA" id="ARBA00010048"/>
    </source>
</evidence>
<dbReference type="Pfam" id="PF02996">
    <property type="entry name" value="Prefoldin"/>
    <property type="match status" value="1"/>
</dbReference>
<accession>A0A1V9XHI3</accession>
<dbReference type="SUPFAM" id="SSF46579">
    <property type="entry name" value="Prefoldin"/>
    <property type="match status" value="1"/>
</dbReference>
<dbReference type="GO" id="GO:0051082">
    <property type="term" value="F:unfolded protein binding"/>
    <property type="evidence" value="ECO:0007669"/>
    <property type="project" value="InterPro"/>
</dbReference>
<evidence type="ECO:0000313" key="3">
    <source>
        <dbReference type="EMBL" id="OQR72881.1"/>
    </source>
</evidence>
<dbReference type="CDD" id="cd23157">
    <property type="entry name" value="Prefoldin_5"/>
    <property type="match status" value="1"/>
</dbReference>
<dbReference type="GO" id="GO:1990115">
    <property type="term" value="P:RNA polymerase III assembly"/>
    <property type="evidence" value="ECO:0007669"/>
    <property type="project" value="TreeGrafter"/>
</dbReference>
<dbReference type="InterPro" id="IPR011599">
    <property type="entry name" value="PFD_alpha_archaea"/>
</dbReference>
<dbReference type="Proteomes" id="UP000192247">
    <property type="component" value="Unassembled WGS sequence"/>
</dbReference>
<gene>
    <name evidence="3" type="ORF">BIW11_10096</name>
</gene>
<dbReference type="PANTHER" id="PTHR12674">
    <property type="entry name" value="PREFOLDIN SUBUNIT 5"/>
    <property type="match status" value="1"/>
</dbReference>
<sequence length="165" mass="18447">MAKKQSKPQAVELNQLPLQALSQMKQELDGDIEYMSQSIQTLKVVNDKCVTSEECLSKLGPEAEGRELLVPLSNSVYVPGFLVDADKAIIGIGTGYYIEKNVQEAKEVFKRKEKMVQEQIEKVQRAAQEKVRLRDAVAETMQDKLATMFASQQMQPGSVQQAITK</sequence>
<comment type="caution">
    <text evidence="3">The sequence shown here is derived from an EMBL/GenBank/DDBJ whole genome shotgun (WGS) entry which is preliminary data.</text>
</comment>
<dbReference type="GO" id="GO:0006457">
    <property type="term" value="P:protein folding"/>
    <property type="evidence" value="ECO:0007669"/>
    <property type="project" value="InterPro"/>
</dbReference>
<keyword evidence="4" id="KW-1185">Reference proteome</keyword>
<dbReference type="PANTHER" id="PTHR12674:SF2">
    <property type="entry name" value="PREFOLDIN SUBUNIT 5"/>
    <property type="match status" value="1"/>
</dbReference>
<proteinExistence type="inferred from homology"/>
<dbReference type="EMBL" id="MNPL01010870">
    <property type="protein sequence ID" value="OQR72881.1"/>
    <property type="molecule type" value="Genomic_DNA"/>
</dbReference>
<dbReference type="GO" id="GO:1990114">
    <property type="term" value="P:RNA polymerase II core complex assembly"/>
    <property type="evidence" value="ECO:0007669"/>
    <property type="project" value="TreeGrafter"/>
</dbReference>
<protein>
    <submittedName>
        <fullName evidence="3">Prefoldin subunit 5-like</fullName>
    </submittedName>
</protein>
<feature type="coiled-coil region" evidence="2">
    <location>
        <begin position="102"/>
        <end position="143"/>
    </location>
</feature>
<dbReference type="GO" id="GO:0005737">
    <property type="term" value="C:cytoplasm"/>
    <property type="evidence" value="ECO:0007669"/>
    <property type="project" value="TreeGrafter"/>
</dbReference>
<dbReference type="InterPro" id="IPR009053">
    <property type="entry name" value="Prefoldin"/>
</dbReference>
<dbReference type="AlphaFoldDB" id="A0A1V9XHI3"/>
<dbReference type="GO" id="GO:0016272">
    <property type="term" value="C:prefoldin complex"/>
    <property type="evidence" value="ECO:0007669"/>
    <property type="project" value="InterPro"/>
</dbReference>
<reference evidence="3 4" key="1">
    <citation type="journal article" date="2017" name="Gigascience">
        <title>Draft genome of the honey bee ectoparasitic mite, Tropilaelaps mercedesae, is shaped by the parasitic life history.</title>
        <authorList>
            <person name="Dong X."/>
            <person name="Armstrong S.D."/>
            <person name="Xia D."/>
            <person name="Makepeace B.L."/>
            <person name="Darby A.C."/>
            <person name="Kadowaki T."/>
        </authorList>
    </citation>
    <scope>NUCLEOTIDE SEQUENCE [LARGE SCALE GENOMIC DNA]</scope>
    <source>
        <strain evidence="3">Wuxi-XJTLU</strain>
    </source>
</reference>
<evidence type="ECO:0000313" key="4">
    <source>
        <dbReference type="Proteomes" id="UP000192247"/>
    </source>
</evidence>
<dbReference type="FunCoup" id="A0A1V9XHI3">
    <property type="interactions" value="1716"/>
</dbReference>
<dbReference type="OrthoDB" id="10267474at2759"/>
<dbReference type="STRING" id="418985.A0A1V9XHI3"/>